<proteinExistence type="predicted"/>
<keyword evidence="1" id="KW-0812">Transmembrane</keyword>
<evidence type="ECO:0000313" key="2">
    <source>
        <dbReference type="EMBL" id="JAH39365.1"/>
    </source>
</evidence>
<sequence length="54" mass="6367">MCILHIRSLYLLYRRCLLNNLSVLPACFAQPLLYFLCILHNHSLYFLYSALMSS</sequence>
<reference evidence="2" key="1">
    <citation type="submission" date="2014-11" db="EMBL/GenBank/DDBJ databases">
        <authorList>
            <person name="Amaro Gonzalez C."/>
        </authorList>
    </citation>
    <scope>NUCLEOTIDE SEQUENCE</scope>
</reference>
<dbReference type="AlphaFoldDB" id="A0A0E9SFB9"/>
<accession>A0A0E9SFB9</accession>
<evidence type="ECO:0000256" key="1">
    <source>
        <dbReference type="SAM" id="Phobius"/>
    </source>
</evidence>
<organism evidence="2">
    <name type="scientific">Anguilla anguilla</name>
    <name type="common">European freshwater eel</name>
    <name type="synonym">Muraena anguilla</name>
    <dbReference type="NCBI Taxonomy" id="7936"/>
    <lineage>
        <taxon>Eukaryota</taxon>
        <taxon>Metazoa</taxon>
        <taxon>Chordata</taxon>
        <taxon>Craniata</taxon>
        <taxon>Vertebrata</taxon>
        <taxon>Euteleostomi</taxon>
        <taxon>Actinopterygii</taxon>
        <taxon>Neopterygii</taxon>
        <taxon>Teleostei</taxon>
        <taxon>Anguilliformes</taxon>
        <taxon>Anguillidae</taxon>
        <taxon>Anguilla</taxon>
    </lineage>
</organism>
<reference evidence="2" key="2">
    <citation type="journal article" date="2015" name="Fish Shellfish Immunol.">
        <title>Early steps in the European eel (Anguilla anguilla)-Vibrio vulnificus interaction in the gills: Role of the RtxA13 toxin.</title>
        <authorList>
            <person name="Callol A."/>
            <person name="Pajuelo D."/>
            <person name="Ebbesson L."/>
            <person name="Teles M."/>
            <person name="MacKenzie S."/>
            <person name="Amaro C."/>
        </authorList>
    </citation>
    <scope>NUCLEOTIDE SEQUENCE</scope>
</reference>
<keyword evidence="1" id="KW-0472">Membrane</keyword>
<name>A0A0E9SFB9_ANGAN</name>
<dbReference type="EMBL" id="GBXM01069212">
    <property type="protein sequence ID" value="JAH39365.1"/>
    <property type="molecule type" value="Transcribed_RNA"/>
</dbReference>
<keyword evidence="1" id="KW-1133">Transmembrane helix</keyword>
<protein>
    <submittedName>
        <fullName evidence="2">Uncharacterized protein</fullName>
    </submittedName>
</protein>
<feature type="transmembrane region" description="Helical" evidence="1">
    <location>
        <begin position="21"/>
        <end position="48"/>
    </location>
</feature>